<gene>
    <name evidence="1" type="ORF">AVEN_216537_1</name>
</gene>
<dbReference type="SUPFAM" id="SSF52540">
    <property type="entry name" value="P-loop containing nucleoside triphosphate hydrolases"/>
    <property type="match status" value="1"/>
</dbReference>
<dbReference type="PANTHER" id="PTHR23274:SF51">
    <property type="entry name" value="OS03G0423850 PROTEIN"/>
    <property type="match status" value="1"/>
</dbReference>
<evidence type="ECO:0000313" key="1">
    <source>
        <dbReference type="EMBL" id="GBM32833.1"/>
    </source>
</evidence>
<name>A0A4Y2EUD5_ARAVE</name>
<sequence>MLLRNLDPPKLCNGSRLIVKALHAHIIEATILTGPFEGEHVLIPRIPLIPTDLLFSFQRLQFPLRLAFAITINKAQGQSLRVTGLDLTDECFSHGQLWECQGRRIHQHCSSSPMSKRRLKILCIVKS</sequence>
<evidence type="ECO:0008006" key="3">
    <source>
        <dbReference type="Google" id="ProtNLM"/>
    </source>
</evidence>
<dbReference type="InterPro" id="IPR027417">
    <property type="entry name" value="P-loop_NTPase"/>
</dbReference>
<dbReference type="EMBL" id="BGPR01000718">
    <property type="protein sequence ID" value="GBM32833.1"/>
    <property type="molecule type" value="Genomic_DNA"/>
</dbReference>
<dbReference type="PANTHER" id="PTHR23274">
    <property type="entry name" value="DNA HELICASE-RELATED"/>
    <property type="match status" value="1"/>
</dbReference>
<dbReference type="AlphaFoldDB" id="A0A4Y2EUD5"/>
<dbReference type="OrthoDB" id="6428367at2759"/>
<evidence type="ECO:0000313" key="2">
    <source>
        <dbReference type="Proteomes" id="UP000499080"/>
    </source>
</evidence>
<dbReference type="Proteomes" id="UP000499080">
    <property type="component" value="Unassembled WGS sequence"/>
</dbReference>
<proteinExistence type="predicted"/>
<keyword evidence="2" id="KW-1185">Reference proteome</keyword>
<protein>
    <recommendedName>
        <fullName evidence="3">ATP-dependent DNA helicase</fullName>
    </recommendedName>
</protein>
<dbReference type="GO" id="GO:0005657">
    <property type="term" value="C:replication fork"/>
    <property type="evidence" value="ECO:0007669"/>
    <property type="project" value="TreeGrafter"/>
</dbReference>
<dbReference type="GO" id="GO:0006260">
    <property type="term" value="P:DNA replication"/>
    <property type="evidence" value="ECO:0007669"/>
    <property type="project" value="TreeGrafter"/>
</dbReference>
<reference evidence="1 2" key="1">
    <citation type="journal article" date="2019" name="Sci. Rep.">
        <title>Orb-weaving spider Araneus ventricosus genome elucidates the spidroin gene catalogue.</title>
        <authorList>
            <person name="Kono N."/>
            <person name="Nakamura H."/>
            <person name="Ohtoshi R."/>
            <person name="Moran D.A.P."/>
            <person name="Shinohara A."/>
            <person name="Yoshida Y."/>
            <person name="Fujiwara M."/>
            <person name="Mori M."/>
            <person name="Tomita M."/>
            <person name="Arakawa K."/>
        </authorList>
    </citation>
    <scope>NUCLEOTIDE SEQUENCE [LARGE SCALE GENOMIC DNA]</scope>
</reference>
<comment type="caution">
    <text evidence="1">The sequence shown here is derived from an EMBL/GenBank/DDBJ whole genome shotgun (WGS) entry which is preliminary data.</text>
</comment>
<accession>A0A4Y2EUD5</accession>
<organism evidence="1 2">
    <name type="scientific">Araneus ventricosus</name>
    <name type="common">Orbweaver spider</name>
    <name type="synonym">Epeira ventricosa</name>
    <dbReference type="NCBI Taxonomy" id="182803"/>
    <lineage>
        <taxon>Eukaryota</taxon>
        <taxon>Metazoa</taxon>
        <taxon>Ecdysozoa</taxon>
        <taxon>Arthropoda</taxon>
        <taxon>Chelicerata</taxon>
        <taxon>Arachnida</taxon>
        <taxon>Araneae</taxon>
        <taxon>Araneomorphae</taxon>
        <taxon>Entelegynae</taxon>
        <taxon>Araneoidea</taxon>
        <taxon>Araneidae</taxon>
        <taxon>Araneus</taxon>
    </lineage>
</organism>